<accession>A0A518EQU7</accession>
<keyword evidence="3" id="KW-1185">Reference proteome</keyword>
<dbReference type="PANTHER" id="PTHR12558:SF13">
    <property type="entry name" value="CELL DIVISION CYCLE PROTEIN 27 HOMOLOG"/>
    <property type="match status" value="1"/>
</dbReference>
<name>A0A518EQU7_9BACT</name>
<evidence type="ECO:0000313" key="3">
    <source>
        <dbReference type="Proteomes" id="UP000320390"/>
    </source>
</evidence>
<proteinExistence type="predicted"/>
<dbReference type="OrthoDB" id="261549at2"/>
<evidence type="ECO:0000256" key="1">
    <source>
        <dbReference type="PROSITE-ProRule" id="PRU00339"/>
    </source>
</evidence>
<dbReference type="PROSITE" id="PS50293">
    <property type="entry name" value="TPR_REGION"/>
    <property type="match status" value="1"/>
</dbReference>
<reference evidence="2 3" key="1">
    <citation type="submission" date="2019-02" db="EMBL/GenBank/DDBJ databases">
        <title>Deep-cultivation of Planctomycetes and their phenomic and genomic characterization uncovers novel biology.</title>
        <authorList>
            <person name="Wiegand S."/>
            <person name="Jogler M."/>
            <person name="Boedeker C."/>
            <person name="Pinto D."/>
            <person name="Vollmers J."/>
            <person name="Rivas-Marin E."/>
            <person name="Kohn T."/>
            <person name="Peeters S.H."/>
            <person name="Heuer A."/>
            <person name="Rast P."/>
            <person name="Oberbeckmann S."/>
            <person name="Bunk B."/>
            <person name="Jeske O."/>
            <person name="Meyerdierks A."/>
            <person name="Storesund J.E."/>
            <person name="Kallscheuer N."/>
            <person name="Luecker S."/>
            <person name="Lage O.M."/>
            <person name="Pohl T."/>
            <person name="Merkel B.J."/>
            <person name="Hornburger P."/>
            <person name="Mueller R.-W."/>
            <person name="Bruemmer F."/>
            <person name="Labrenz M."/>
            <person name="Spormann A.M."/>
            <person name="Op den Camp H."/>
            <person name="Overmann J."/>
            <person name="Amann R."/>
            <person name="Jetten M.S.M."/>
            <person name="Mascher T."/>
            <person name="Medema M.H."/>
            <person name="Devos D.P."/>
            <person name="Kaster A.-K."/>
            <person name="Ovreas L."/>
            <person name="Rohde M."/>
            <person name="Galperin M.Y."/>
            <person name="Jogler C."/>
        </authorList>
    </citation>
    <scope>NUCLEOTIDE SEQUENCE [LARGE SCALE GENOMIC DNA]</scope>
    <source>
        <strain evidence="2 3">Poly30</strain>
    </source>
</reference>
<dbReference type="AlphaFoldDB" id="A0A518EQU7"/>
<sequence length="901" mass="98593">MRKEPIVFLVFAAFIGWKSSEMLGDTTRAPRDRAKQKEYINAYLPDVDLALADTSRDATFERDLFAPPSPTSPLPALPVRLPPLEPLTALAPPTGWGPAPAHYGKLLRQPVMPANASEEPGLFAIGAADDVEAGEEEAAEVLDLEELPDDPDARAARIAGFKKQFDWIYLNSFRFGRILNEDRYTLDVASGPEIDFLELDPATGAPRFGASVKYGPDRYDEFGLVDSPLTTIEVGFAKFGDPLLETRMDAALAFAERCLLLRNETPRALEVAAELFRRAEAVNTQDSPRPRLGLARTMELGFQLDQAFEVYQDLLTSGHESNPSVHARLGSLYATLRMDGMARTSFETALKIARTDWEARLRFGEFLSSLGLHDQALEHLREAVLREPKAPEDKPWRVEIRLANAGALLAAGRVDEAFDAFATAVSADQANEVGRRAEAEAGQLSAARLSKKPAAKEFLAAAGTEAADGSFDVLLAQGLLAMDQGRWEESAQALALAVNSDPFRAHEALRALSRLAEITGNPEDAATFASDALSANPSDPWTLFQLGRLAERDGDEGQARNAYRAALDLELDFAPALERMGALLHDAGEHEAAERYYDRAVSIEPDAAAVWSRRGWNALSLDQLDLARTSFDEARRLQPTLESARAGLAWWNYASGETEEAITLFGEIVDDRRAVGEEDRVVRYAEATAAAIKDNDAKEVFRDRFDRTNGRVGNGWTLDQGFGPLADLVEGHVEIQGNQDRGGRTRVFRSLPPDRFIAFSAEITVGPEAKGTRVGLFISSERLRSGGASEVQSEITISRSRDGDLQVRVLKAVTDEEAVQRTVNGPVWPIGEPINVAIERTGDDLDSAFTVYVDGEPVAAGLESDRLTASRTPVNFGVFVEGETGRRADVSFDNVRVVRRK</sequence>
<dbReference type="SUPFAM" id="SSF48452">
    <property type="entry name" value="TPR-like"/>
    <property type="match status" value="2"/>
</dbReference>
<dbReference type="EMBL" id="CP036434">
    <property type="protein sequence ID" value="QDV06464.1"/>
    <property type="molecule type" value="Genomic_DNA"/>
</dbReference>
<dbReference type="InterPro" id="IPR011990">
    <property type="entry name" value="TPR-like_helical_dom_sf"/>
</dbReference>
<organism evidence="2 3">
    <name type="scientific">Saltatorellus ferox</name>
    <dbReference type="NCBI Taxonomy" id="2528018"/>
    <lineage>
        <taxon>Bacteria</taxon>
        <taxon>Pseudomonadati</taxon>
        <taxon>Planctomycetota</taxon>
        <taxon>Planctomycetia</taxon>
        <taxon>Planctomycetia incertae sedis</taxon>
        <taxon>Saltatorellus</taxon>
    </lineage>
</organism>
<dbReference type="InterPro" id="IPR019734">
    <property type="entry name" value="TPR_rpt"/>
</dbReference>
<protein>
    <submittedName>
        <fullName evidence="2">Tetratricopeptide repeat protein</fullName>
    </submittedName>
</protein>
<dbReference type="RefSeq" id="WP_145196671.1">
    <property type="nucleotide sequence ID" value="NZ_CP036434.1"/>
</dbReference>
<dbReference type="PANTHER" id="PTHR12558">
    <property type="entry name" value="CELL DIVISION CYCLE 16,23,27"/>
    <property type="match status" value="1"/>
</dbReference>
<dbReference type="Gene3D" id="1.25.40.10">
    <property type="entry name" value="Tetratricopeptide repeat domain"/>
    <property type="match status" value="2"/>
</dbReference>
<dbReference type="SMART" id="SM00028">
    <property type="entry name" value="TPR"/>
    <property type="match status" value="8"/>
</dbReference>
<gene>
    <name evidence="2" type="ORF">Poly30_19740</name>
</gene>
<keyword evidence="1" id="KW-0802">TPR repeat</keyword>
<feature type="repeat" description="TPR" evidence="1">
    <location>
        <begin position="574"/>
        <end position="607"/>
    </location>
</feature>
<dbReference type="Pfam" id="PF13432">
    <property type="entry name" value="TPR_16"/>
    <property type="match status" value="2"/>
</dbReference>
<dbReference type="Proteomes" id="UP000320390">
    <property type="component" value="Chromosome"/>
</dbReference>
<dbReference type="PROSITE" id="PS50005">
    <property type="entry name" value="TPR"/>
    <property type="match status" value="1"/>
</dbReference>
<evidence type="ECO:0000313" key="2">
    <source>
        <dbReference type="EMBL" id="QDV06464.1"/>
    </source>
</evidence>